<accession>A0A0B8QUY6</accession>
<dbReference type="EMBL" id="QXLS01000006">
    <property type="protein sequence ID" value="RKA06516.1"/>
    <property type="molecule type" value="Genomic_DNA"/>
</dbReference>
<dbReference type="AlphaFoldDB" id="A0A0B8QUY6"/>
<keyword evidence="2" id="KW-0663">Pyridoxal phosphate</keyword>
<evidence type="ECO:0000313" key="12">
    <source>
        <dbReference type="Proteomes" id="UP000527632"/>
    </source>
</evidence>
<dbReference type="GO" id="GO:0031071">
    <property type="term" value="F:cysteine desulfurase activity"/>
    <property type="evidence" value="ECO:0007669"/>
    <property type="project" value="UniProtKB-EC"/>
</dbReference>
<dbReference type="InterPro" id="IPR015422">
    <property type="entry name" value="PyrdxlP-dep_Trfase_small"/>
</dbReference>
<dbReference type="InterPro" id="IPR015421">
    <property type="entry name" value="PyrdxlP-dep_Trfase_major"/>
</dbReference>
<dbReference type="InterPro" id="IPR016454">
    <property type="entry name" value="Cysteine_dSase"/>
</dbReference>
<gene>
    <name evidence="8" type="primary">nifs</name>
    <name evidence="4" type="ORF">ARY78_06860</name>
    <name evidence="5" type="ORF">CA369_13410</name>
    <name evidence="8" type="ORF">DYZ80_02411</name>
    <name evidence="6" type="ORF">E5F58_06610</name>
    <name evidence="7" type="ORF">F6515_06180</name>
</gene>
<dbReference type="Pfam" id="PF00266">
    <property type="entry name" value="Aminotran_5"/>
    <property type="match status" value="1"/>
</dbReference>
<evidence type="ECO:0000313" key="9">
    <source>
        <dbReference type="Proteomes" id="UP000272537"/>
    </source>
</evidence>
<dbReference type="Proteomes" id="UP000272537">
    <property type="component" value="Unassembled WGS sequence"/>
</dbReference>
<reference evidence="6 12" key="2">
    <citation type="submission" date="2019-04" db="EMBL/GenBank/DDBJ databases">
        <authorList>
            <consortium name="GenomeTrakr: Next Generation Sequencing Network for Food Pathogen Tracability"/>
        </authorList>
    </citation>
    <scope>NUCLEOTIDE SEQUENCE [LARGE SCALE GENOMIC DNA]</scope>
    <source>
        <strain evidence="5 13">CFSAN063727</strain>
        <strain evidence="4 10">FDA00007096</strain>
        <strain evidence="6 12">LS1344</strain>
    </source>
</reference>
<reference evidence="7 11" key="3">
    <citation type="submission" date="2019-09" db="EMBL/GenBank/DDBJ databases">
        <authorList>
            <consortium name="PulseNet: The National Subtyping Network for Foodborne Disease Surveillance"/>
            <person name="Tarr C.L."/>
            <person name="Trees E."/>
            <person name="Katz L.S."/>
            <person name="Carleton-Romer H.A."/>
            <person name="Stroika S."/>
            <person name="Kucerova Z."/>
            <person name="Roache K.F."/>
            <person name="Sabol A.L."/>
            <person name="Besser J."/>
            <person name="Gerner-Smidt P."/>
        </authorList>
    </citation>
    <scope>NUCLEOTIDE SEQUENCE [LARGE SCALE GENOMIC DNA]</scope>
    <source>
        <strain evidence="7 11">PNUSAL005692</strain>
    </source>
</reference>
<protein>
    <submittedName>
        <fullName evidence="6 8">Cysteine desulfurase</fullName>
        <ecNumber evidence="8">2.8.1.7</ecNumber>
    </submittedName>
</protein>
<evidence type="ECO:0000313" key="10">
    <source>
        <dbReference type="Proteomes" id="UP000365297"/>
    </source>
</evidence>
<dbReference type="InterPro" id="IPR015424">
    <property type="entry name" value="PyrdxlP-dep_Trfase"/>
</dbReference>
<evidence type="ECO:0000313" key="6">
    <source>
        <dbReference type="EMBL" id="EAH4241679.1"/>
    </source>
</evidence>
<dbReference type="Gene3D" id="1.10.260.50">
    <property type="match status" value="1"/>
</dbReference>
<dbReference type="RefSeq" id="WP_010958983.1">
    <property type="nucleotide sequence ID" value="NC_021825.2"/>
</dbReference>
<sequence length="368" mass="40241">MIYFDHAATTKMSEASLQVFMDASREFFANSESLHDAGTKSAALLEKCRESFSELLQVPNRGILFTSGGTESNQIAIQTLIHTTDKKEVLVSPLEHASVWQQLMALEQAGKCRIKALPVDSFGQVNPATLEKMISAETGLIIIQHVNSEIGTIQPIAELAHIAKKAGVFFHTDIVQSFGKIDLDLSDATSFSISSHKIYGPKGAGILFMKPDSPLQAVLPDVHHEFGFRPGTVNVPAIAAFTTAAYDIIENREQEAIRAMKLKAAICDTLEARVEVEGGPNTSPYILGLTLPNMQGQEALLALNEADIQISTTSACSLRDLAPSRTLIATGKTTEEANRFIRLSFGRENELNDSIIFKEEIDKLLRKR</sequence>
<organism evidence="6 12">
    <name type="scientific">Listeria monocytogenes</name>
    <dbReference type="NCBI Taxonomy" id="1639"/>
    <lineage>
        <taxon>Bacteria</taxon>
        <taxon>Bacillati</taxon>
        <taxon>Bacillota</taxon>
        <taxon>Bacilli</taxon>
        <taxon>Bacillales</taxon>
        <taxon>Listeriaceae</taxon>
        <taxon>Listeria</taxon>
    </lineage>
</organism>
<dbReference type="Proteomes" id="UP000528151">
    <property type="component" value="Unassembled WGS sequence"/>
</dbReference>
<reference evidence="8 9" key="1">
    <citation type="journal article" date="2018" name="BMC Genomics">
        <title>Genes significantly associated with lineage II food isolates of Listeria monocytogenes.</title>
        <authorList>
            <person name="Pirone-Davies C."/>
            <person name="Chen Y."/>
            <person name="Pightling A."/>
            <person name="Ryan G."/>
            <person name="Wang Y."/>
            <person name="Yao K."/>
            <person name="Hoffmann M."/>
            <person name="Allard M.W."/>
        </authorList>
    </citation>
    <scope>NUCLEOTIDE SEQUENCE [LARGE SCALE GENOMIC DNA]</scope>
    <source>
        <strain evidence="8 9">PNUSAL000550</strain>
    </source>
</reference>
<evidence type="ECO:0000313" key="4">
    <source>
        <dbReference type="EMBL" id="EAC5550144.1"/>
    </source>
</evidence>
<name>A0A0B8QUY6_LISMN</name>
<dbReference type="EMBL" id="AABGUK010000002">
    <property type="protein sequence ID" value="EAH4241679.1"/>
    <property type="molecule type" value="Genomic_DNA"/>
</dbReference>
<dbReference type="SUPFAM" id="SSF53383">
    <property type="entry name" value="PLP-dependent transferases"/>
    <property type="match status" value="1"/>
</dbReference>
<dbReference type="PIRSF" id="PIRSF005572">
    <property type="entry name" value="NifS"/>
    <property type="match status" value="1"/>
</dbReference>
<evidence type="ECO:0000313" key="5">
    <source>
        <dbReference type="EMBL" id="EAG4463295.1"/>
    </source>
</evidence>
<evidence type="ECO:0000256" key="2">
    <source>
        <dbReference type="ARBA" id="ARBA00022898"/>
    </source>
</evidence>
<dbReference type="PANTHER" id="PTHR11601:SF36">
    <property type="entry name" value="CYSTEINE DESULFURASE NIFS-RELATED"/>
    <property type="match status" value="1"/>
</dbReference>
<dbReference type="Gene3D" id="3.40.640.10">
    <property type="entry name" value="Type I PLP-dependent aspartate aminotransferase-like (Major domain)"/>
    <property type="match status" value="1"/>
</dbReference>
<keyword evidence="8" id="KW-0808">Transferase</keyword>
<evidence type="ECO:0000313" key="13">
    <source>
        <dbReference type="Proteomes" id="UP000528151"/>
    </source>
</evidence>
<dbReference type="PANTHER" id="PTHR11601">
    <property type="entry name" value="CYSTEINE DESULFURYLASE FAMILY MEMBER"/>
    <property type="match status" value="1"/>
</dbReference>
<evidence type="ECO:0000259" key="3">
    <source>
        <dbReference type="Pfam" id="PF00266"/>
    </source>
</evidence>
<comment type="cofactor">
    <cofactor evidence="1">
        <name>pyridoxal 5'-phosphate</name>
        <dbReference type="ChEBI" id="CHEBI:597326"/>
    </cofactor>
</comment>
<dbReference type="NCBIfam" id="NF002806">
    <property type="entry name" value="PRK02948.1"/>
    <property type="match status" value="1"/>
</dbReference>
<dbReference type="EMBL" id="AABBZO010000018">
    <property type="protein sequence ID" value="EAG4463295.1"/>
    <property type="molecule type" value="Genomic_DNA"/>
</dbReference>
<dbReference type="Proteomes" id="UP000365297">
    <property type="component" value="Unassembled WGS sequence"/>
</dbReference>
<dbReference type="EC" id="2.8.1.7" evidence="8"/>
<dbReference type="Proteomes" id="UP000527632">
    <property type="component" value="Unassembled WGS sequence"/>
</dbReference>
<dbReference type="EMBL" id="AALGDA010000013">
    <property type="protein sequence ID" value="ECY9782578.1"/>
    <property type="molecule type" value="Genomic_DNA"/>
</dbReference>
<evidence type="ECO:0000313" key="11">
    <source>
        <dbReference type="Proteomes" id="UP000489121"/>
    </source>
</evidence>
<evidence type="ECO:0000313" key="8">
    <source>
        <dbReference type="EMBL" id="RKA06516.1"/>
    </source>
</evidence>
<dbReference type="InterPro" id="IPR000192">
    <property type="entry name" value="Aminotrans_V_dom"/>
</dbReference>
<evidence type="ECO:0000313" key="7">
    <source>
        <dbReference type="EMBL" id="ECY9782578.1"/>
    </source>
</evidence>
<dbReference type="Gene3D" id="3.90.1150.10">
    <property type="entry name" value="Aspartate Aminotransferase, domain 1"/>
    <property type="match status" value="1"/>
</dbReference>
<dbReference type="EMBL" id="AAAIXK010000003">
    <property type="protein sequence ID" value="EAC5550144.1"/>
    <property type="molecule type" value="Genomic_DNA"/>
</dbReference>
<evidence type="ECO:0000256" key="1">
    <source>
        <dbReference type="ARBA" id="ARBA00001933"/>
    </source>
</evidence>
<feature type="domain" description="Aminotransferase class V" evidence="3">
    <location>
        <begin position="2"/>
        <end position="353"/>
    </location>
</feature>
<comment type="caution">
    <text evidence="6">The sequence shown here is derived from an EMBL/GenBank/DDBJ whole genome shotgun (WGS) entry which is preliminary data.</text>
</comment>
<dbReference type="KEGG" id="lmok:CQ02_10445"/>
<proteinExistence type="predicted"/>
<dbReference type="Proteomes" id="UP000489121">
    <property type="component" value="Unassembled WGS sequence"/>
</dbReference>